<dbReference type="PANTHER" id="PTHR47708:SF2">
    <property type="entry name" value="SI:CH73-132F6.5"/>
    <property type="match status" value="1"/>
</dbReference>
<evidence type="ECO:0000313" key="2">
    <source>
        <dbReference type="EMBL" id="QEL15061.1"/>
    </source>
</evidence>
<dbReference type="InterPro" id="IPR010839">
    <property type="entry name" value="AtuA_N"/>
</dbReference>
<gene>
    <name evidence="2" type="ORF">PX52LOC_01967</name>
</gene>
<evidence type="ECO:0000259" key="1">
    <source>
        <dbReference type="Pfam" id="PF07287"/>
    </source>
</evidence>
<dbReference type="EMBL" id="CP042425">
    <property type="protein sequence ID" value="QEL15061.1"/>
    <property type="molecule type" value="Genomic_DNA"/>
</dbReference>
<evidence type="ECO:0000313" key="3">
    <source>
        <dbReference type="Proteomes" id="UP000324974"/>
    </source>
</evidence>
<proteinExistence type="predicted"/>
<dbReference type="Proteomes" id="UP000324974">
    <property type="component" value="Chromosome"/>
</dbReference>
<organism evidence="2 3">
    <name type="scientific">Limnoglobus roseus</name>
    <dbReference type="NCBI Taxonomy" id="2598579"/>
    <lineage>
        <taxon>Bacteria</taxon>
        <taxon>Pseudomonadati</taxon>
        <taxon>Planctomycetota</taxon>
        <taxon>Planctomycetia</taxon>
        <taxon>Gemmatales</taxon>
        <taxon>Gemmataceae</taxon>
        <taxon>Limnoglobus</taxon>
    </lineage>
</organism>
<dbReference type="OrthoDB" id="9763456at2"/>
<dbReference type="Pfam" id="PF07287">
    <property type="entry name" value="AtuA"/>
    <property type="match status" value="1"/>
</dbReference>
<dbReference type="PANTHER" id="PTHR47708">
    <property type="match status" value="1"/>
</dbReference>
<sequence>MRSLRIGNGCGFWGDSLDAPVRLAEAGQLDYLTLEYLAELTMSILALQKQRDPNAGYATDFVDLLPRLAPILERQPNLKIVTNAGGMNPHACGRKCAALLPGHRVAVVSGDDLMPRLDELLAAGHSLAHFDTGESVQTIRGKVVSANAYLGSAPIADALRLGANVVVTGRVADACLTVGPLLHEFGWTSDDQLAAGTVAGHLIECGAQVTGGLWMNADDSTRLEDVGYPIAEVREDGTLTITKPTGSGGAVNLETVSEQLLYEVADPSRYFTPDVVADFTTVQLRQSAPDAVEVTDSRGRPATDSYKVSLAYRDGFTAAGTLVFAGPHAVRNARRSGEILLARLKQAGIECEHSLIEVIGEGSPVTLRVAVRDARKSHVERFTKEFAPLVTSGYAGTTGYTTGRASVREVFAYWPALIAKSAVTPKVELL</sequence>
<name>A0A5C1A777_9BACT</name>
<dbReference type="KEGG" id="lrs:PX52LOC_01967"/>
<reference evidence="3" key="1">
    <citation type="submission" date="2019-08" db="EMBL/GenBank/DDBJ databases">
        <title>Limnoglobus roseus gen. nov., sp. nov., a novel freshwater planctomycete with a giant genome from the family Gemmataceae.</title>
        <authorList>
            <person name="Kulichevskaya I.S."/>
            <person name="Naumoff D.G."/>
            <person name="Miroshnikov K."/>
            <person name="Ivanova A."/>
            <person name="Philippov D.A."/>
            <person name="Hakobyan A."/>
            <person name="Rijpstra I.C."/>
            <person name="Sinninghe Damste J.S."/>
            <person name="Liesack W."/>
            <person name="Dedysh S.N."/>
        </authorList>
    </citation>
    <scope>NUCLEOTIDE SEQUENCE [LARGE SCALE GENOMIC DNA]</scope>
    <source>
        <strain evidence="3">PX52</strain>
    </source>
</reference>
<accession>A0A5C1A777</accession>
<feature type="domain" description="Acyclic terpene utilisation N-terminal" evidence="1">
    <location>
        <begin position="4"/>
        <end position="428"/>
    </location>
</feature>
<keyword evidence="3" id="KW-1185">Reference proteome</keyword>
<dbReference type="AlphaFoldDB" id="A0A5C1A777"/>
<dbReference type="RefSeq" id="WP_149109909.1">
    <property type="nucleotide sequence ID" value="NZ_CP042425.1"/>
</dbReference>
<protein>
    <recommendedName>
        <fullName evidence="1">Acyclic terpene utilisation N-terminal domain-containing protein</fullName>
    </recommendedName>
</protein>